<keyword evidence="6 7" id="KW-0676">Redox-active center</keyword>
<organism evidence="10 11">
    <name type="scientific">Psychromonas arctica</name>
    <dbReference type="NCBI Taxonomy" id="168275"/>
    <lineage>
        <taxon>Bacteria</taxon>
        <taxon>Pseudomonadati</taxon>
        <taxon>Pseudomonadota</taxon>
        <taxon>Gammaproteobacteria</taxon>
        <taxon>Alteromonadales</taxon>
        <taxon>Psychromonadaceae</taxon>
        <taxon>Psychromonas</taxon>
    </lineage>
</organism>
<keyword evidence="3 7" id="KW-0732">Signal</keyword>
<comment type="caution">
    <text evidence="10">The sequence shown here is derived from an EMBL/GenBank/DDBJ whole genome shotgun (WGS) entry which is preliminary data.</text>
</comment>
<dbReference type="InterPro" id="IPR036249">
    <property type="entry name" value="Thioredoxin-like_sf"/>
</dbReference>
<evidence type="ECO:0000256" key="3">
    <source>
        <dbReference type="ARBA" id="ARBA00022729"/>
    </source>
</evidence>
<dbReference type="Pfam" id="PF10411">
    <property type="entry name" value="DsbC_N"/>
    <property type="match status" value="1"/>
</dbReference>
<feature type="chain" id="PRO_5044963018" description="Thiol:disulfide interchange protein" evidence="7">
    <location>
        <begin position="26"/>
        <end position="250"/>
    </location>
</feature>
<dbReference type="Gene3D" id="3.40.30.10">
    <property type="entry name" value="Glutaredoxin"/>
    <property type="match status" value="1"/>
</dbReference>
<evidence type="ECO:0000313" key="10">
    <source>
        <dbReference type="EMBL" id="MEL0660069.1"/>
    </source>
</evidence>
<comment type="similarity">
    <text evidence="2 7">Belongs to the thioredoxin family. DsbC subfamily.</text>
</comment>
<accession>A0ABU9HDY8</accession>
<dbReference type="EMBL" id="JBAKBA010000032">
    <property type="protein sequence ID" value="MEL0660069.1"/>
    <property type="molecule type" value="Genomic_DNA"/>
</dbReference>
<proteinExistence type="inferred from homology"/>
<dbReference type="PANTHER" id="PTHR35272:SF3">
    <property type="entry name" value="THIOL:DISULFIDE INTERCHANGE PROTEIN DSBC"/>
    <property type="match status" value="1"/>
</dbReference>
<feature type="domain" description="Disulphide bond isomerase DsbC/G N-terminal" evidence="8">
    <location>
        <begin position="28"/>
        <end position="92"/>
    </location>
</feature>
<feature type="domain" description="Thioredoxin-like fold" evidence="9">
    <location>
        <begin position="123"/>
        <end position="245"/>
    </location>
</feature>
<evidence type="ECO:0000313" key="11">
    <source>
        <dbReference type="Proteomes" id="UP001366060"/>
    </source>
</evidence>
<dbReference type="Proteomes" id="UP001366060">
    <property type="component" value="Unassembled WGS sequence"/>
</dbReference>
<dbReference type="InterPro" id="IPR033954">
    <property type="entry name" value="DiS-bond_Isoase_DsbC/G"/>
</dbReference>
<dbReference type="GO" id="GO:0003756">
    <property type="term" value="F:protein disulfide isomerase activity"/>
    <property type="evidence" value="ECO:0007669"/>
    <property type="project" value="UniProtKB-EC"/>
</dbReference>
<dbReference type="SUPFAM" id="SSF52833">
    <property type="entry name" value="Thioredoxin-like"/>
    <property type="match status" value="1"/>
</dbReference>
<dbReference type="SUPFAM" id="SSF54423">
    <property type="entry name" value="DsbC/DsbG N-terminal domain-like"/>
    <property type="match status" value="1"/>
</dbReference>
<dbReference type="CDD" id="cd03020">
    <property type="entry name" value="DsbA_DsbC_DsbG"/>
    <property type="match status" value="1"/>
</dbReference>
<sequence>MSILNVKKSVSALIVGLLISSSSFAAVSNEINESLIKKLESLKVDVDSISESPVKGLYEIVSQGAIYYISENGQYLLNGDIFDLDNSMNNLTSTKVAEIRKANTAEHFAKIKDFEKDMIVYKAENEKHVVTVFSDTSCAYCQKLHSEIPDYNKLGITIRYLAFPRGGVNSNAYRTMVSVWCADDQKAAMDEAKKRRSIKPVTCDNNVIDQYNLGVALGITGTPTLFLEDGTMMPGYLPADNLLQAIEQKK</sequence>
<evidence type="ECO:0000256" key="5">
    <source>
        <dbReference type="ARBA" id="ARBA00023157"/>
    </source>
</evidence>
<keyword evidence="4 7" id="KW-0574">Periplasm</keyword>
<dbReference type="InterPro" id="IPR051470">
    <property type="entry name" value="Thiol:disulfide_interchange"/>
</dbReference>
<dbReference type="InterPro" id="IPR009094">
    <property type="entry name" value="DiS-bond_isomerase_DsbC/G_N_sf"/>
</dbReference>
<dbReference type="Gene3D" id="3.10.450.70">
    <property type="entry name" value="Disulphide bond isomerase, DsbC/G, N-terminal"/>
    <property type="match status" value="1"/>
</dbReference>
<dbReference type="Pfam" id="PF13098">
    <property type="entry name" value="Thioredoxin_2"/>
    <property type="match status" value="1"/>
</dbReference>
<gene>
    <name evidence="10" type="primary">dsbC</name>
    <name evidence="10" type="ORF">V6255_13085</name>
</gene>
<comment type="subcellular location">
    <subcellularLocation>
        <location evidence="1 7">Periplasm</location>
    </subcellularLocation>
</comment>
<evidence type="ECO:0000256" key="2">
    <source>
        <dbReference type="ARBA" id="ARBA00009813"/>
    </source>
</evidence>
<dbReference type="NCBIfam" id="NF008129">
    <property type="entry name" value="PRK10877.1"/>
    <property type="match status" value="1"/>
</dbReference>
<dbReference type="InterPro" id="IPR018950">
    <property type="entry name" value="DiS-bond_isomerase_DsbC/G_N"/>
</dbReference>
<evidence type="ECO:0000259" key="8">
    <source>
        <dbReference type="Pfam" id="PF10411"/>
    </source>
</evidence>
<keyword evidence="11" id="KW-1185">Reference proteome</keyword>
<name>A0ABU9HDY8_9GAMM</name>
<evidence type="ECO:0000256" key="6">
    <source>
        <dbReference type="ARBA" id="ARBA00023284"/>
    </source>
</evidence>
<evidence type="ECO:0000256" key="1">
    <source>
        <dbReference type="ARBA" id="ARBA00004418"/>
    </source>
</evidence>
<comment type="function">
    <text evidence="7">Required for disulfide bond formation in some periplasmic proteins. Acts by transferring its disulfide bond to other proteins and is reduced in the process.</text>
</comment>
<evidence type="ECO:0000259" key="9">
    <source>
        <dbReference type="Pfam" id="PF13098"/>
    </source>
</evidence>
<protein>
    <recommendedName>
        <fullName evidence="7">Thiol:disulfide interchange protein</fullName>
    </recommendedName>
</protein>
<reference evidence="10 11" key="1">
    <citation type="submission" date="2024-02" db="EMBL/GenBank/DDBJ databases">
        <title>Bacteria isolated from the canopy kelp, Nereocystis luetkeana.</title>
        <authorList>
            <person name="Pfister C.A."/>
            <person name="Younker I.T."/>
            <person name="Light S.H."/>
        </authorList>
    </citation>
    <scope>NUCLEOTIDE SEQUENCE [LARGE SCALE GENOMIC DNA]</scope>
    <source>
        <strain evidence="10 11">TI.2.07</strain>
    </source>
</reference>
<evidence type="ECO:0000256" key="4">
    <source>
        <dbReference type="ARBA" id="ARBA00022764"/>
    </source>
</evidence>
<dbReference type="PANTHER" id="PTHR35272">
    <property type="entry name" value="THIOL:DISULFIDE INTERCHANGE PROTEIN DSBC-RELATED"/>
    <property type="match status" value="1"/>
</dbReference>
<keyword evidence="5" id="KW-1015">Disulfide bond</keyword>
<evidence type="ECO:0000256" key="7">
    <source>
        <dbReference type="RuleBase" id="RU364038"/>
    </source>
</evidence>
<keyword evidence="10" id="KW-0413">Isomerase</keyword>
<dbReference type="InterPro" id="IPR012336">
    <property type="entry name" value="Thioredoxin-like_fold"/>
</dbReference>
<feature type="signal peptide" evidence="7">
    <location>
        <begin position="1"/>
        <end position="25"/>
    </location>
</feature>
<dbReference type="RefSeq" id="WP_341628558.1">
    <property type="nucleotide sequence ID" value="NZ_JBAKBA010000032.1"/>
</dbReference>